<evidence type="ECO:0000313" key="1">
    <source>
        <dbReference type="EMBL" id="BAM20836.1"/>
    </source>
</evidence>
<protein>
    <submittedName>
        <fullName evidence="1">Uncharacterized protein</fullName>
    </submittedName>
</protein>
<dbReference type="AlphaFoldDB" id="I4DSE6"/>
<organism evidence="1">
    <name type="scientific">Papilio polytes</name>
    <name type="common">Common mormon</name>
    <name type="synonym">Swallowtail butterfly</name>
    <dbReference type="NCBI Taxonomy" id="76194"/>
    <lineage>
        <taxon>Eukaryota</taxon>
        <taxon>Metazoa</taxon>
        <taxon>Ecdysozoa</taxon>
        <taxon>Arthropoda</taxon>
        <taxon>Hexapoda</taxon>
        <taxon>Insecta</taxon>
        <taxon>Pterygota</taxon>
        <taxon>Neoptera</taxon>
        <taxon>Endopterygota</taxon>
        <taxon>Lepidoptera</taxon>
        <taxon>Glossata</taxon>
        <taxon>Ditrysia</taxon>
        <taxon>Papilionoidea</taxon>
        <taxon>Papilionidae</taxon>
        <taxon>Papilioninae</taxon>
        <taxon>Papilio</taxon>
    </lineage>
</organism>
<proteinExistence type="evidence at transcript level"/>
<accession>I4DSE6</accession>
<name>I4DSE6_PAPPL</name>
<reference evidence="1" key="1">
    <citation type="journal article" date="2012" name="BMC Biol.">
        <title>Comprehensive microarray-based analysis for stage-specific larval camouflage pattern-associated genes in the swallowtail butterfly, Papilio xuthus.</title>
        <authorList>
            <person name="Futahashi R."/>
            <person name="Shirataki H."/>
            <person name="Narita T."/>
            <person name="Mita K."/>
            <person name="Fujiwara H."/>
        </authorList>
    </citation>
    <scope>NUCLEOTIDE SEQUENCE</scope>
    <source>
        <tissue evidence="1">Epidermis</tissue>
    </source>
</reference>
<dbReference type="EMBL" id="AK405666">
    <property type="protein sequence ID" value="BAM20836.1"/>
    <property type="molecule type" value="mRNA"/>
</dbReference>
<sequence length="64" mass="7909">MRPKRGKSVKQRLEEMFRLPVSQLTNLYKYNYFTKSTVQLCFYTSYHTLTKKVNLLRYLNYYRS</sequence>